<evidence type="ECO:0000256" key="1">
    <source>
        <dbReference type="SAM" id="SignalP"/>
    </source>
</evidence>
<dbReference type="RefSeq" id="WP_145375075.1">
    <property type="nucleotide sequence ID" value="NZ_CP036276.1"/>
</dbReference>
<accession>A0A517ZKN8</accession>
<evidence type="ECO:0000313" key="3">
    <source>
        <dbReference type="Proteomes" id="UP000319383"/>
    </source>
</evidence>
<dbReference type="Proteomes" id="UP000319383">
    <property type="component" value="Chromosome"/>
</dbReference>
<keyword evidence="3" id="KW-1185">Reference proteome</keyword>
<dbReference type="AlphaFoldDB" id="A0A517ZKN8"/>
<reference evidence="2 3" key="1">
    <citation type="submission" date="2019-02" db="EMBL/GenBank/DDBJ databases">
        <title>Deep-cultivation of Planctomycetes and their phenomic and genomic characterization uncovers novel biology.</title>
        <authorList>
            <person name="Wiegand S."/>
            <person name="Jogler M."/>
            <person name="Boedeker C."/>
            <person name="Pinto D."/>
            <person name="Vollmers J."/>
            <person name="Rivas-Marin E."/>
            <person name="Kohn T."/>
            <person name="Peeters S.H."/>
            <person name="Heuer A."/>
            <person name="Rast P."/>
            <person name="Oberbeckmann S."/>
            <person name="Bunk B."/>
            <person name="Jeske O."/>
            <person name="Meyerdierks A."/>
            <person name="Storesund J.E."/>
            <person name="Kallscheuer N."/>
            <person name="Luecker S."/>
            <person name="Lage O.M."/>
            <person name="Pohl T."/>
            <person name="Merkel B.J."/>
            <person name="Hornburger P."/>
            <person name="Mueller R.-W."/>
            <person name="Bruemmer F."/>
            <person name="Labrenz M."/>
            <person name="Spormann A.M."/>
            <person name="Op den Camp H."/>
            <person name="Overmann J."/>
            <person name="Amann R."/>
            <person name="Jetten M.S.M."/>
            <person name="Mascher T."/>
            <person name="Medema M.H."/>
            <person name="Devos D.P."/>
            <person name="Kaster A.-K."/>
            <person name="Ovreas L."/>
            <person name="Rohde M."/>
            <person name="Galperin M.Y."/>
            <person name="Jogler C."/>
        </authorList>
    </citation>
    <scope>NUCLEOTIDE SEQUENCE [LARGE SCALE GENOMIC DNA]</scope>
    <source>
        <strain evidence="2 3">Mal52</strain>
    </source>
</reference>
<dbReference type="EMBL" id="CP036276">
    <property type="protein sequence ID" value="QDU43051.1"/>
    <property type="molecule type" value="Genomic_DNA"/>
</dbReference>
<name>A0A517ZKN8_9PLAN</name>
<feature type="signal peptide" evidence="1">
    <location>
        <begin position="1"/>
        <end position="26"/>
    </location>
</feature>
<gene>
    <name evidence="2" type="ORF">Mal52_15220</name>
</gene>
<proteinExistence type="predicted"/>
<evidence type="ECO:0000313" key="2">
    <source>
        <dbReference type="EMBL" id="QDU43051.1"/>
    </source>
</evidence>
<organism evidence="2 3">
    <name type="scientific">Symmachiella dynata</name>
    <dbReference type="NCBI Taxonomy" id="2527995"/>
    <lineage>
        <taxon>Bacteria</taxon>
        <taxon>Pseudomonadati</taxon>
        <taxon>Planctomycetota</taxon>
        <taxon>Planctomycetia</taxon>
        <taxon>Planctomycetales</taxon>
        <taxon>Planctomycetaceae</taxon>
        <taxon>Symmachiella</taxon>
    </lineage>
</organism>
<feature type="chain" id="PRO_5021851744" evidence="1">
    <location>
        <begin position="27"/>
        <end position="276"/>
    </location>
</feature>
<keyword evidence="1" id="KW-0732">Signal</keyword>
<dbReference type="KEGG" id="sdyn:Mal52_15220"/>
<protein>
    <submittedName>
        <fullName evidence="2">Uncharacterized protein</fullName>
    </submittedName>
</protein>
<sequence precursor="true">MNRRFVWAFIAILGASLLAAPQTASAQGLIWNLPEEDGTWVRYEGDFKNVEARPDDDEDLTIESKRWLTISSVGTETREYQGKEVPCRWIELKVETGRSSAEGVETGRFGTIIYKVLIPEQAVIGKITDEDDIPVTFLPILEGYRKYGDRPVKKVTEKVLAVYPIIALIDHYRDFKAKTQESEPIDIKLGTVPARVYEGIKLSETETSRTKNVADVALSTDVPFGVAQWSVTVERDEKDQLEDVEQFRRTSRLEVKMEAVETGSNARSAIQTPTNN</sequence>